<dbReference type="InterPro" id="IPR010752">
    <property type="entry name" value="DUF1329"/>
</dbReference>
<gene>
    <name evidence="1" type="ORF">FSO04_09955</name>
</gene>
<dbReference type="Pfam" id="PF07044">
    <property type="entry name" value="DUF1329"/>
    <property type="match status" value="1"/>
</dbReference>
<comment type="caution">
    <text evidence="1">The sequence shown here is derived from an EMBL/GenBank/DDBJ whole genome shotgun (WGS) entry which is preliminary data.</text>
</comment>
<dbReference type="AlphaFoldDB" id="A0A6N6WHA5"/>
<dbReference type="OrthoDB" id="6751304at2"/>
<organism evidence="1 2">
    <name type="scientific">Paraburkholderia madseniana</name>
    <dbReference type="NCBI Taxonomy" id="2599607"/>
    <lineage>
        <taxon>Bacteria</taxon>
        <taxon>Pseudomonadati</taxon>
        <taxon>Pseudomonadota</taxon>
        <taxon>Betaproteobacteria</taxon>
        <taxon>Burkholderiales</taxon>
        <taxon>Burkholderiaceae</taxon>
        <taxon>Paraburkholderia</taxon>
    </lineage>
</organism>
<sequence length="501" mass="56258">MGFAHVFFFILTGDGRARFLSRMPSRAPDKKLSRTGWVFLTHILETSMKLAMVLATMATAVAASGPVLAAVSADEAKELGGKLTEFGAQKAANADGSIPAYTGGVKDLPIPADFKPGSGRYPDPFKDDKPIESITKANQAKYGDALTPGTKALLDRFPGFRVDVYKTRRTMTYPDWVLKNTVSCATTAKLVGKIKGDGVEGAFGCIPFPIPKDGYEVMWNQNMRYQGVRTDFRFRTIFVDEAGHKTLMGDQESKFIYPFYDRNATKLNDPYFRLTYTNFFGPSSQVGQLYLAKYSVNNGDQDDTTWIYMPGQRRVRVAPELKYDTPMAGIGGTLLFDEIGGFQGRMDRFDFKLAGEKEIIVPYNNYRAYQSPNLVGDKFANPDVVRWEKHRVWVVEATLKPGQRDVYSHRTYYIDEDTWLIVAYDAYDQSNALYRTAYTLDIIPYDKPRVGQPIQVVYDLTKGNYAVIADQGDPVTHMIPYDELPNQAYYTPQALQSAGVR</sequence>
<accession>A0A6N6WHA5</accession>
<proteinExistence type="predicted"/>
<reference evidence="1 2" key="1">
    <citation type="journal article" date="2020" name="Int. J. Syst. Evol. Microbiol.">
        <title>Paraburkholderia madseniana sp. nov., a phenolic acid-degrading bacterium isolated from acidic forest soil.</title>
        <authorList>
            <person name="Wilhelm R.C."/>
            <person name="Murphy S.J.L."/>
            <person name="Feriancek N.M."/>
            <person name="Karasz D.C."/>
            <person name="DeRito C.M."/>
            <person name="Newman J.D."/>
            <person name="Buckley D.H."/>
        </authorList>
    </citation>
    <scope>NUCLEOTIDE SEQUENCE [LARGE SCALE GENOMIC DNA]</scope>
    <source>
        <strain evidence="1 2">RP11</strain>
    </source>
</reference>
<dbReference type="Proteomes" id="UP000463700">
    <property type="component" value="Unassembled WGS sequence"/>
</dbReference>
<evidence type="ECO:0000313" key="2">
    <source>
        <dbReference type="Proteomes" id="UP000463700"/>
    </source>
</evidence>
<dbReference type="CDD" id="cd16329">
    <property type="entry name" value="LolA_like"/>
    <property type="match status" value="1"/>
</dbReference>
<evidence type="ECO:0000313" key="1">
    <source>
        <dbReference type="EMBL" id="KAE8760022.1"/>
    </source>
</evidence>
<protein>
    <submittedName>
        <fullName evidence="1">DUF1329 domain-containing protein</fullName>
    </submittedName>
</protein>
<dbReference type="EMBL" id="VOSW01000015">
    <property type="protein sequence ID" value="KAE8760022.1"/>
    <property type="molecule type" value="Genomic_DNA"/>
</dbReference>
<dbReference type="Gene3D" id="2.50.20.10">
    <property type="entry name" value="Lipoprotein localisation LolA/LolB/LppX"/>
    <property type="match status" value="1"/>
</dbReference>
<name>A0A6N6WHA5_9BURK</name>